<keyword evidence="3" id="KW-1185">Reference proteome</keyword>
<dbReference type="AlphaFoldDB" id="A0AAV7MWL7"/>
<comment type="caution">
    <text evidence="2">The sequence shown here is derived from an EMBL/GenBank/DDBJ whole genome shotgun (WGS) entry which is preliminary data.</text>
</comment>
<feature type="region of interest" description="Disordered" evidence="1">
    <location>
        <begin position="55"/>
        <end position="127"/>
    </location>
</feature>
<accession>A0AAV7MWL7</accession>
<evidence type="ECO:0000313" key="2">
    <source>
        <dbReference type="EMBL" id="KAJ1108151.1"/>
    </source>
</evidence>
<evidence type="ECO:0000313" key="3">
    <source>
        <dbReference type="Proteomes" id="UP001066276"/>
    </source>
</evidence>
<dbReference type="Proteomes" id="UP001066276">
    <property type="component" value="Chromosome 9"/>
</dbReference>
<sequence length="127" mass="14014">MAPCLLPESTPKTVSSSERRGYSRAWRTLRLHPTLDRCSWAGSMQAELWYTSAQGTGGALSPKAIPEDGLHRPCRSCQPQGTGKRWWPERPPGRGRRDRVACQSRGQTQEAPGSGHPWIPHAATKKG</sequence>
<feature type="region of interest" description="Disordered" evidence="1">
    <location>
        <begin position="1"/>
        <end position="22"/>
    </location>
</feature>
<name>A0AAV7MWL7_PLEWA</name>
<gene>
    <name evidence="2" type="ORF">NDU88_005533</name>
</gene>
<proteinExistence type="predicted"/>
<protein>
    <submittedName>
        <fullName evidence="2">Uncharacterized protein</fullName>
    </submittedName>
</protein>
<evidence type="ECO:0000256" key="1">
    <source>
        <dbReference type="SAM" id="MobiDB-lite"/>
    </source>
</evidence>
<organism evidence="2 3">
    <name type="scientific">Pleurodeles waltl</name>
    <name type="common">Iberian ribbed newt</name>
    <dbReference type="NCBI Taxonomy" id="8319"/>
    <lineage>
        <taxon>Eukaryota</taxon>
        <taxon>Metazoa</taxon>
        <taxon>Chordata</taxon>
        <taxon>Craniata</taxon>
        <taxon>Vertebrata</taxon>
        <taxon>Euteleostomi</taxon>
        <taxon>Amphibia</taxon>
        <taxon>Batrachia</taxon>
        <taxon>Caudata</taxon>
        <taxon>Salamandroidea</taxon>
        <taxon>Salamandridae</taxon>
        <taxon>Pleurodelinae</taxon>
        <taxon>Pleurodeles</taxon>
    </lineage>
</organism>
<dbReference type="EMBL" id="JANPWB010000013">
    <property type="protein sequence ID" value="KAJ1108151.1"/>
    <property type="molecule type" value="Genomic_DNA"/>
</dbReference>
<reference evidence="2" key="1">
    <citation type="journal article" date="2022" name="bioRxiv">
        <title>Sequencing and chromosome-scale assembly of the giantPleurodeles waltlgenome.</title>
        <authorList>
            <person name="Brown T."/>
            <person name="Elewa A."/>
            <person name="Iarovenko S."/>
            <person name="Subramanian E."/>
            <person name="Araus A.J."/>
            <person name="Petzold A."/>
            <person name="Susuki M."/>
            <person name="Suzuki K.-i.T."/>
            <person name="Hayashi T."/>
            <person name="Toyoda A."/>
            <person name="Oliveira C."/>
            <person name="Osipova E."/>
            <person name="Leigh N.D."/>
            <person name="Simon A."/>
            <person name="Yun M.H."/>
        </authorList>
    </citation>
    <scope>NUCLEOTIDE SEQUENCE</scope>
    <source>
        <strain evidence="2">20211129_DDA</strain>
        <tissue evidence="2">Liver</tissue>
    </source>
</reference>